<organism evidence="1 2">
    <name type="scientific">Solanum commersonii</name>
    <name type="common">Commerson's wild potato</name>
    <name type="synonym">Commerson's nightshade</name>
    <dbReference type="NCBI Taxonomy" id="4109"/>
    <lineage>
        <taxon>Eukaryota</taxon>
        <taxon>Viridiplantae</taxon>
        <taxon>Streptophyta</taxon>
        <taxon>Embryophyta</taxon>
        <taxon>Tracheophyta</taxon>
        <taxon>Spermatophyta</taxon>
        <taxon>Magnoliopsida</taxon>
        <taxon>eudicotyledons</taxon>
        <taxon>Gunneridae</taxon>
        <taxon>Pentapetalae</taxon>
        <taxon>asterids</taxon>
        <taxon>lamiids</taxon>
        <taxon>Solanales</taxon>
        <taxon>Solanaceae</taxon>
        <taxon>Solanoideae</taxon>
        <taxon>Solaneae</taxon>
        <taxon>Solanum</taxon>
    </lineage>
</organism>
<gene>
    <name evidence="1" type="ORF">H5410_044037</name>
</gene>
<dbReference type="Proteomes" id="UP000824120">
    <property type="component" value="Chromosome 8"/>
</dbReference>
<dbReference type="AlphaFoldDB" id="A0A9J5XYU5"/>
<evidence type="ECO:0000313" key="2">
    <source>
        <dbReference type="Proteomes" id="UP000824120"/>
    </source>
</evidence>
<protein>
    <submittedName>
        <fullName evidence="1">Uncharacterized protein</fullName>
    </submittedName>
</protein>
<evidence type="ECO:0000313" key="1">
    <source>
        <dbReference type="EMBL" id="KAG5593523.1"/>
    </source>
</evidence>
<dbReference type="EMBL" id="JACXVP010000008">
    <property type="protein sequence ID" value="KAG5593523.1"/>
    <property type="molecule type" value="Genomic_DNA"/>
</dbReference>
<proteinExistence type="predicted"/>
<name>A0A9J5XYU5_SOLCO</name>
<comment type="caution">
    <text evidence="1">The sequence shown here is derived from an EMBL/GenBank/DDBJ whole genome shotgun (WGS) entry which is preliminary data.</text>
</comment>
<keyword evidence="2" id="KW-1185">Reference proteome</keyword>
<accession>A0A9J5XYU5</accession>
<sequence length="80" mass="9364">MTHKNRQNGGFTCSGARLTFKMGRFSRSKFQIIKNSMDYSTRRLSMNYSTQKLVNWGVYLLRCLFDHENRTFCNEGQLAA</sequence>
<reference evidence="1 2" key="1">
    <citation type="submission" date="2020-09" db="EMBL/GenBank/DDBJ databases">
        <title>De no assembly of potato wild relative species, Solanum commersonii.</title>
        <authorList>
            <person name="Cho K."/>
        </authorList>
    </citation>
    <scope>NUCLEOTIDE SEQUENCE [LARGE SCALE GENOMIC DNA]</scope>
    <source>
        <strain evidence="1">LZ3.2</strain>
        <tissue evidence="1">Leaf</tissue>
    </source>
</reference>